<protein>
    <submittedName>
        <fullName evidence="3">Helix-turn-helix transcriptional regulator</fullName>
    </submittedName>
</protein>
<dbReference type="PANTHER" id="PTHR46558:SF11">
    <property type="entry name" value="HTH-TYPE TRANSCRIPTIONAL REGULATOR XRE"/>
    <property type="match status" value="1"/>
</dbReference>
<dbReference type="Pfam" id="PF01381">
    <property type="entry name" value="HTH_3"/>
    <property type="match status" value="1"/>
</dbReference>
<keyword evidence="4" id="KW-1185">Reference proteome</keyword>
<evidence type="ECO:0000259" key="2">
    <source>
        <dbReference type="PROSITE" id="PS50943"/>
    </source>
</evidence>
<dbReference type="RefSeq" id="WP_186936251.1">
    <property type="nucleotide sequence ID" value="NZ_JACOPS010000006.1"/>
</dbReference>
<dbReference type="InterPro" id="IPR010982">
    <property type="entry name" value="Lambda_DNA-bd_dom_sf"/>
</dbReference>
<reference evidence="3 4" key="1">
    <citation type="submission" date="2020-08" db="EMBL/GenBank/DDBJ databases">
        <title>Genome public.</title>
        <authorList>
            <person name="Liu C."/>
            <person name="Sun Q."/>
        </authorList>
    </citation>
    <scope>NUCLEOTIDE SEQUENCE [LARGE SCALE GENOMIC DNA]</scope>
    <source>
        <strain evidence="3 4">NSJ-71</strain>
    </source>
</reference>
<dbReference type="Gene3D" id="1.10.260.40">
    <property type="entry name" value="lambda repressor-like DNA-binding domains"/>
    <property type="match status" value="1"/>
</dbReference>
<feature type="domain" description="HTH cro/C1-type" evidence="2">
    <location>
        <begin position="7"/>
        <end position="61"/>
    </location>
</feature>
<dbReference type="SUPFAM" id="SSF47413">
    <property type="entry name" value="lambda repressor-like DNA-binding domains"/>
    <property type="match status" value="1"/>
</dbReference>
<sequence length="65" mass="7473">MPFNENLKLLRTKNKLTQAELGKILNLSRSTISNYEAGKMQPSIETIIEISKYFKITIDSLLKDE</sequence>
<proteinExistence type="predicted"/>
<evidence type="ECO:0000313" key="3">
    <source>
        <dbReference type="EMBL" id="MBC5729034.1"/>
    </source>
</evidence>
<comment type="caution">
    <text evidence="3">The sequence shown here is derived from an EMBL/GenBank/DDBJ whole genome shotgun (WGS) entry which is preliminary data.</text>
</comment>
<dbReference type="PROSITE" id="PS50943">
    <property type="entry name" value="HTH_CROC1"/>
    <property type="match status" value="1"/>
</dbReference>
<evidence type="ECO:0000313" key="4">
    <source>
        <dbReference type="Proteomes" id="UP000636755"/>
    </source>
</evidence>
<dbReference type="SMART" id="SM00530">
    <property type="entry name" value="HTH_XRE"/>
    <property type="match status" value="1"/>
</dbReference>
<keyword evidence="1" id="KW-0238">DNA-binding</keyword>
<accession>A0ABR7HNC8</accession>
<evidence type="ECO:0000256" key="1">
    <source>
        <dbReference type="ARBA" id="ARBA00023125"/>
    </source>
</evidence>
<dbReference type="CDD" id="cd00093">
    <property type="entry name" value="HTH_XRE"/>
    <property type="match status" value="1"/>
</dbReference>
<dbReference type="Proteomes" id="UP000636755">
    <property type="component" value="Unassembled WGS sequence"/>
</dbReference>
<gene>
    <name evidence="3" type="ORF">H8R91_10980</name>
</gene>
<dbReference type="InterPro" id="IPR001387">
    <property type="entry name" value="Cro/C1-type_HTH"/>
</dbReference>
<name>A0ABR7HNC8_9FIRM</name>
<organism evidence="3 4">
    <name type="scientific">Ruminococcus intestinalis</name>
    <dbReference type="NCBI Taxonomy" id="2763066"/>
    <lineage>
        <taxon>Bacteria</taxon>
        <taxon>Bacillati</taxon>
        <taxon>Bacillota</taxon>
        <taxon>Clostridia</taxon>
        <taxon>Eubacteriales</taxon>
        <taxon>Oscillospiraceae</taxon>
        <taxon>Ruminococcus</taxon>
    </lineage>
</organism>
<dbReference type="PANTHER" id="PTHR46558">
    <property type="entry name" value="TRACRIPTIONAL REGULATORY PROTEIN-RELATED-RELATED"/>
    <property type="match status" value="1"/>
</dbReference>
<dbReference type="EMBL" id="JACOPS010000006">
    <property type="protein sequence ID" value="MBC5729034.1"/>
    <property type="molecule type" value="Genomic_DNA"/>
</dbReference>